<feature type="domain" description="Pyridoxamine 5'-phosphate oxidase N-terminal" evidence="2">
    <location>
        <begin position="48"/>
        <end position="175"/>
    </location>
</feature>
<dbReference type="InterPro" id="IPR012349">
    <property type="entry name" value="Split_barrel_FMN-bd"/>
</dbReference>
<reference evidence="3 4" key="1">
    <citation type="journal article" date="2014" name="Genome Announc.">
        <title>Draft Genome Sequence of Streptomyces roseochromogenes subsp. oscitans DS 12.976, Producer of the Aminocoumarin Antibiotic Clorobiocin.</title>
        <authorList>
            <person name="Ruckert C."/>
            <person name="Kalinowski J."/>
            <person name="Heide L."/>
            <person name="Apel A.K."/>
        </authorList>
    </citation>
    <scope>NUCLEOTIDE SEQUENCE [LARGE SCALE GENOMIC DNA]</scope>
    <source>
        <strain evidence="3 4">DS 12.976</strain>
    </source>
</reference>
<organism evidence="3 4">
    <name type="scientific">Streptomyces roseochromogenus subsp. oscitans DS 12.976</name>
    <dbReference type="NCBI Taxonomy" id="1352936"/>
    <lineage>
        <taxon>Bacteria</taxon>
        <taxon>Bacillati</taxon>
        <taxon>Actinomycetota</taxon>
        <taxon>Actinomycetes</taxon>
        <taxon>Kitasatosporales</taxon>
        <taxon>Streptomycetaceae</taxon>
        <taxon>Streptomyces</taxon>
    </lineage>
</organism>
<dbReference type="EMBL" id="AWQX01000210">
    <property type="protein sequence ID" value="EST27624.1"/>
    <property type="molecule type" value="Genomic_DNA"/>
</dbReference>
<proteinExistence type="predicted"/>
<accession>V6KF50</accession>
<dbReference type="PATRIC" id="fig|1352936.5.peg.5120"/>
<dbReference type="STRING" id="1352936.M878_24570"/>
<evidence type="ECO:0000256" key="1">
    <source>
        <dbReference type="ARBA" id="ARBA00023002"/>
    </source>
</evidence>
<dbReference type="InterPro" id="IPR011576">
    <property type="entry name" value="Pyridox_Oxase_N"/>
</dbReference>
<evidence type="ECO:0000259" key="2">
    <source>
        <dbReference type="Pfam" id="PF01243"/>
    </source>
</evidence>
<evidence type="ECO:0000313" key="3">
    <source>
        <dbReference type="EMBL" id="EST27624.1"/>
    </source>
</evidence>
<protein>
    <recommendedName>
        <fullName evidence="2">Pyridoxamine 5'-phosphate oxidase N-terminal domain-containing protein</fullName>
    </recommendedName>
</protein>
<keyword evidence="4" id="KW-1185">Reference proteome</keyword>
<dbReference type="HOGENOM" id="CLU_123922_1_0_11"/>
<dbReference type="Proteomes" id="UP000017984">
    <property type="component" value="Chromosome"/>
</dbReference>
<comment type="caution">
    <text evidence="3">The sequence shown here is derived from an EMBL/GenBank/DDBJ whole genome shotgun (WGS) entry which is preliminary data.</text>
</comment>
<dbReference type="GO" id="GO:0005829">
    <property type="term" value="C:cytosol"/>
    <property type="evidence" value="ECO:0007669"/>
    <property type="project" value="TreeGrafter"/>
</dbReference>
<gene>
    <name evidence="3" type="ORF">M878_24570</name>
</gene>
<dbReference type="GO" id="GO:0070967">
    <property type="term" value="F:coenzyme F420 binding"/>
    <property type="evidence" value="ECO:0007669"/>
    <property type="project" value="TreeGrafter"/>
</dbReference>
<dbReference type="AlphaFoldDB" id="V6KF50"/>
<dbReference type="SUPFAM" id="SSF50475">
    <property type="entry name" value="FMN-binding split barrel"/>
    <property type="match status" value="1"/>
</dbReference>
<keyword evidence="1" id="KW-0560">Oxidoreductase</keyword>
<dbReference type="InterPro" id="IPR052019">
    <property type="entry name" value="F420H2_bilvrd_red/Heme_oxyg"/>
</dbReference>
<evidence type="ECO:0000313" key="4">
    <source>
        <dbReference type="Proteomes" id="UP000017984"/>
    </source>
</evidence>
<dbReference type="PANTHER" id="PTHR35176:SF6">
    <property type="entry name" value="HEME OXYGENASE HI_0854-RELATED"/>
    <property type="match status" value="1"/>
</dbReference>
<dbReference type="Gene3D" id="2.30.110.10">
    <property type="entry name" value="Electron Transport, Fmn-binding Protein, Chain A"/>
    <property type="match status" value="1"/>
</dbReference>
<name>V6KF50_STRRC</name>
<dbReference type="Pfam" id="PF01243">
    <property type="entry name" value="PNPOx_N"/>
    <property type="match status" value="1"/>
</dbReference>
<sequence>MVLFVRDGGARPELIGRGAVREDGSYRPVLSPGTDEPQEETEMALTREEREAFLAEPHIAALAVDAGPGRAPLAVPIWYWYEPGGDVWIMTGRESRKYALISAAGRFTLMVERVEPTIRYVSVEGPVVKTAPATFDGLREISARYLPAEKVDGYVDFAWKNHGEQVVVHMRPERWVSSDLGQV</sequence>
<dbReference type="PANTHER" id="PTHR35176">
    <property type="entry name" value="HEME OXYGENASE HI_0854-RELATED"/>
    <property type="match status" value="1"/>
</dbReference>
<dbReference type="GO" id="GO:0016627">
    <property type="term" value="F:oxidoreductase activity, acting on the CH-CH group of donors"/>
    <property type="evidence" value="ECO:0007669"/>
    <property type="project" value="TreeGrafter"/>
</dbReference>